<reference evidence="3" key="2">
    <citation type="submission" date="2025-09" db="UniProtKB">
        <authorList>
            <consortium name="Ensembl"/>
        </authorList>
    </citation>
    <scope>IDENTIFICATION</scope>
</reference>
<dbReference type="OMA" id="HEIMYCE"/>
<sequence length="56" mass="6412">MHHLLRLVLEQKDLSRAGELFSLDDSEIEVCLSEALEQIKLISSSLVSNERKEKKC</sequence>
<evidence type="ECO:0000256" key="2">
    <source>
        <dbReference type="ARBA" id="ARBA00023136"/>
    </source>
</evidence>
<dbReference type="GO" id="GO:0012505">
    <property type="term" value="C:endomembrane system"/>
    <property type="evidence" value="ECO:0007669"/>
    <property type="project" value="UniProtKB-SubCell"/>
</dbReference>
<keyword evidence="2" id="KW-0472">Membrane</keyword>
<keyword evidence="4" id="KW-1185">Reference proteome</keyword>
<comment type="subcellular location">
    <subcellularLocation>
        <location evidence="1">Endomembrane system</location>
        <topology evidence="1">Peripheral membrane protein</topology>
    </subcellularLocation>
</comment>
<dbReference type="GeneTree" id="ENSGT00940000178902"/>
<dbReference type="GO" id="GO:0010314">
    <property type="term" value="F:phosphatidylinositol-5-phosphate binding"/>
    <property type="evidence" value="ECO:0007669"/>
    <property type="project" value="TreeGrafter"/>
</dbReference>
<evidence type="ECO:0000256" key="1">
    <source>
        <dbReference type="ARBA" id="ARBA00004184"/>
    </source>
</evidence>
<protein>
    <submittedName>
        <fullName evidence="3">Uncharacterized protein</fullName>
    </submittedName>
</protein>
<evidence type="ECO:0000313" key="4">
    <source>
        <dbReference type="Proteomes" id="UP000694559"/>
    </source>
</evidence>
<accession>A0A8C6VHE9</accession>
<dbReference type="OrthoDB" id="5869902at2759"/>
<reference evidence="3" key="1">
    <citation type="submission" date="2025-08" db="UniProtKB">
        <authorList>
            <consortium name="Ensembl"/>
        </authorList>
    </citation>
    <scope>IDENTIFICATION</scope>
</reference>
<dbReference type="GO" id="GO:0005886">
    <property type="term" value="C:plasma membrane"/>
    <property type="evidence" value="ECO:0007669"/>
    <property type="project" value="TreeGrafter"/>
</dbReference>
<evidence type="ECO:0000313" key="3">
    <source>
        <dbReference type="Ensembl" id="ENSNNAP00000005813.1"/>
    </source>
</evidence>
<proteinExistence type="predicted"/>
<dbReference type="AlphaFoldDB" id="A0A8C6VHE9"/>
<dbReference type="PANTHER" id="PTHR21630">
    <property type="entry name" value="VEPH-A/MELTED"/>
    <property type="match status" value="1"/>
</dbReference>
<name>A0A8C6VHE9_NAJNA</name>
<organism evidence="3 4">
    <name type="scientific">Naja naja</name>
    <name type="common">Indian cobra</name>
    <dbReference type="NCBI Taxonomy" id="35670"/>
    <lineage>
        <taxon>Eukaryota</taxon>
        <taxon>Metazoa</taxon>
        <taxon>Chordata</taxon>
        <taxon>Craniata</taxon>
        <taxon>Vertebrata</taxon>
        <taxon>Euteleostomi</taxon>
        <taxon>Lepidosauria</taxon>
        <taxon>Squamata</taxon>
        <taxon>Bifurcata</taxon>
        <taxon>Unidentata</taxon>
        <taxon>Episquamata</taxon>
        <taxon>Toxicofera</taxon>
        <taxon>Serpentes</taxon>
        <taxon>Colubroidea</taxon>
        <taxon>Elapidae</taxon>
        <taxon>Elapinae</taxon>
        <taxon>Naja</taxon>
    </lineage>
</organism>
<dbReference type="Ensembl" id="ENSNNAT00000006077.1">
    <property type="protein sequence ID" value="ENSNNAP00000005813.1"/>
    <property type="gene ID" value="ENSNNAG00000003910.1"/>
</dbReference>
<dbReference type="InterPro" id="IPR039888">
    <property type="entry name" value="Melted-like"/>
</dbReference>
<dbReference type="Proteomes" id="UP000694559">
    <property type="component" value="Unplaced"/>
</dbReference>
<dbReference type="PANTHER" id="PTHR21630:SF10">
    <property type="entry name" value="VENTRICULAR ZONE-EXPRESSED PH DOMAIN-CONTAINING PROTEIN HOMOLOG 1"/>
    <property type="match status" value="1"/>
</dbReference>
<dbReference type="GO" id="GO:0009966">
    <property type="term" value="P:regulation of signal transduction"/>
    <property type="evidence" value="ECO:0007669"/>
    <property type="project" value="TreeGrafter"/>
</dbReference>